<accession>A0A1M5DRR7</accession>
<dbReference type="PANTHER" id="PTHR46847">
    <property type="entry name" value="D-ALLOSE-BINDING PERIPLASMIC PROTEIN-RELATED"/>
    <property type="match status" value="1"/>
</dbReference>
<dbReference type="InterPro" id="IPR028082">
    <property type="entry name" value="Peripla_BP_I"/>
</dbReference>
<name>A0A1M5DRR7_9HYPH</name>
<reference evidence="6 7" key="1">
    <citation type="submission" date="2016-11" db="EMBL/GenBank/DDBJ databases">
        <authorList>
            <person name="Jaros S."/>
            <person name="Januszkiewicz K."/>
            <person name="Wedrychowicz H."/>
        </authorList>
    </citation>
    <scope>NUCLEOTIDE SEQUENCE [LARGE SCALE GENOMIC DNA]</scope>
    <source>
        <strain evidence="6 7">DSM 19436</strain>
    </source>
</reference>
<dbReference type="GO" id="GO:0030313">
    <property type="term" value="C:cell envelope"/>
    <property type="evidence" value="ECO:0007669"/>
    <property type="project" value="UniProtKB-SubCell"/>
</dbReference>
<dbReference type="SUPFAM" id="SSF53822">
    <property type="entry name" value="Periplasmic binding protein-like I"/>
    <property type="match status" value="1"/>
</dbReference>
<dbReference type="RefSeq" id="WP_073053603.1">
    <property type="nucleotide sequence ID" value="NZ_FQUP01000002.1"/>
</dbReference>
<protein>
    <submittedName>
        <fullName evidence="6">Ribose transport system substrate-binding protein</fullName>
    </submittedName>
</protein>
<dbReference type="OrthoDB" id="9773673at2"/>
<feature type="domain" description="Periplasmic binding protein" evidence="5">
    <location>
        <begin position="25"/>
        <end position="281"/>
    </location>
</feature>
<evidence type="ECO:0000313" key="7">
    <source>
        <dbReference type="Proteomes" id="UP000184485"/>
    </source>
</evidence>
<sequence>MRASLYALAFAGLVATASAASAVDIAVLTPYQSSVATNQMIKVFEDKARAAGWNATVVDTRGDMGQLASRIEDVTAAKVGAIVLVSVDPKQIQDQVSAAAAAGIPVVTIDGATAPGVALNVTSDNFELGTKLSDFLFDKLGHKGNIVKFYYSAHPGVHQRELALDAALKKNPDIKVIAEHYMVVPGPIDDARKTTEDLLKSQGDQIDAVWAAWDEPAIGAELAIEADKPDSKIIIAGIDGNPQAVELIKSCSHIKGTVSQDFDAMAGLAADGLTKILAGQKPEKAELYAPAKLITPETLGVTCP</sequence>
<evidence type="ECO:0000259" key="5">
    <source>
        <dbReference type="Pfam" id="PF13407"/>
    </source>
</evidence>
<keyword evidence="7" id="KW-1185">Reference proteome</keyword>
<evidence type="ECO:0000256" key="4">
    <source>
        <dbReference type="SAM" id="SignalP"/>
    </source>
</evidence>
<dbReference type="CDD" id="cd01536">
    <property type="entry name" value="PBP1_ABC_sugar_binding-like"/>
    <property type="match status" value="1"/>
</dbReference>
<dbReference type="STRING" id="1122133.SAMN02745157_2777"/>
<feature type="chain" id="PRO_5013200338" evidence="4">
    <location>
        <begin position="23"/>
        <end position="304"/>
    </location>
</feature>
<organism evidence="6 7">
    <name type="scientific">Kaistia soli DSM 19436</name>
    <dbReference type="NCBI Taxonomy" id="1122133"/>
    <lineage>
        <taxon>Bacteria</taxon>
        <taxon>Pseudomonadati</taxon>
        <taxon>Pseudomonadota</taxon>
        <taxon>Alphaproteobacteria</taxon>
        <taxon>Hyphomicrobiales</taxon>
        <taxon>Kaistiaceae</taxon>
        <taxon>Kaistia</taxon>
    </lineage>
</organism>
<dbReference type="AlphaFoldDB" id="A0A1M5DRR7"/>
<proteinExistence type="inferred from homology"/>
<comment type="subcellular location">
    <subcellularLocation>
        <location evidence="1">Cell envelope</location>
    </subcellularLocation>
</comment>
<dbReference type="Pfam" id="PF13407">
    <property type="entry name" value="Peripla_BP_4"/>
    <property type="match status" value="1"/>
</dbReference>
<evidence type="ECO:0000256" key="2">
    <source>
        <dbReference type="ARBA" id="ARBA00007639"/>
    </source>
</evidence>
<dbReference type="Gene3D" id="3.40.50.2300">
    <property type="match status" value="2"/>
</dbReference>
<dbReference type="Proteomes" id="UP000184485">
    <property type="component" value="Unassembled WGS sequence"/>
</dbReference>
<dbReference type="GO" id="GO:0030246">
    <property type="term" value="F:carbohydrate binding"/>
    <property type="evidence" value="ECO:0007669"/>
    <property type="project" value="UniProtKB-ARBA"/>
</dbReference>
<comment type="similarity">
    <text evidence="2">Belongs to the bacterial solute-binding protein 2 family.</text>
</comment>
<feature type="signal peptide" evidence="4">
    <location>
        <begin position="1"/>
        <end position="22"/>
    </location>
</feature>
<dbReference type="PANTHER" id="PTHR46847:SF2">
    <property type="entry name" value="ABC TRANSPORTER SUGAR-BINDING PROTEIN"/>
    <property type="match status" value="1"/>
</dbReference>
<dbReference type="EMBL" id="FQUP01000002">
    <property type="protein sequence ID" value="SHF69673.1"/>
    <property type="molecule type" value="Genomic_DNA"/>
</dbReference>
<dbReference type="InterPro" id="IPR025997">
    <property type="entry name" value="SBP_2_dom"/>
</dbReference>
<evidence type="ECO:0000256" key="1">
    <source>
        <dbReference type="ARBA" id="ARBA00004196"/>
    </source>
</evidence>
<evidence type="ECO:0000313" key="6">
    <source>
        <dbReference type="EMBL" id="SHF69673.1"/>
    </source>
</evidence>
<keyword evidence="3 4" id="KW-0732">Signal</keyword>
<gene>
    <name evidence="6" type="ORF">SAMN02745157_2777</name>
</gene>
<evidence type="ECO:0000256" key="3">
    <source>
        <dbReference type="ARBA" id="ARBA00022729"/>
    </source>
</evidence>